<evidence type="ECO:0000256" key="8">
    <source>
        <dbReference type="SAM" id="SignalP"/>
    </source>
</evidence>
<dbReference type="InterPro" id="IPR050738">
    <property type="entry name" value="Sulfatase"/>
</dbReference>
<sequence length="504" mass="56032">MNAIGKWCFLFVWLPSLLQIPVAKSQAADSAVAESPVRESGDAATPNIIYINADDLGVMDVGFNSDRYHTPNIDRLRAEGMLFTNAYAPAANCAPSRACVMSGQYGPRHGVYTVGSSERGKSRDRKLIPTHNTIHLANDDVTLPAVLQDAGYQTIHLGKWHLGPDPTQQGFHVNIGGDTSGSPSGGGYFSPFKSGPMKRFSDQYPAKTHRVDIFADQAIRFMRANQTKPFFMHMAYYSVHTGIEPVPGLVEKYQDKENVHAAYASMVEKMDQGIGKILDELDSLNLTDETFVLFCSDNGGVRALSDQTPYRSGKGSYFEGGIREPLVVRWPGKITPGSTSDVPVIGVDFFPTFLDVAGVKSPSAQQLDGVSLMPLLTQTGDLAERALYWHFPVYLQSYARERDDSHDPLFRTRPGSAMRLGKWKLHEYFEDGRLELYDLEADIGERRNLADRYPEKTAQLHTMIKRWRQETVAPVPTQLNPDYMAADTGGKQKTKNRKTEKASR</sequence>
<organism evidence="10 11">
    <name type="scientific">Aporhodopirellula rubra</name>
    <dbReference type="NCBI Taxonomy" id="980271"/>
    <lineage>
        <taxon>Bacteria</taxon>
        <taxon>Pseudomonadati</taxon>
        <taxon>Planctomycetota</taxon>
        <taxon>Planctomycetia</taxon>
        <taxon>Pirellulales</taxon>
        <taxon>Pirellulaceae</taxon>
        <taxon>Aporhodopirellula</taxon>
    </lineage>
</organism>
<evidence type="ECO:0000313" key="11">
    <source>
        <dbReference type="Proteomes" id="UP000536179"/>
    </source>
</evidence>
<dbReference type="GO" id="GO:0004065">
    <property type="term" value="F:arylsulfatase activity"/>
    <property type="evidence" value="ECO:0007669"/>
    <property type="project" value="TreeGrafter"/>
</dbReference>
<evidence type="ECO:0000256" key="7">
    <source>
        <dbReference type="SAM" id="MobiDB-lite"/>
    </source>
</evidence>
<evidence type="ECO:0000256" key="5">
    <source>
        <dbReference type="ARBA" id="ARBA00022801"/>
    </source>
</evidence>
<proteinExistence type="inferred from homology"/>
<dbReference type="PANTHER" id="PTHR42693:SF42">
    <property type="entry name" value="ARYLSULFATASE G"/>
    <property type="match status" value="1"/>
</dbReference>
<name>A0A7W5DUK8_9BACT</name>
<gene>
    <name evidence="10" type="ORF">FHS27_000588</name>
</gene>
<evidence type="ECO:0000259" key="9">
    <source>
        <dbReference type="Pfam" id="PF00884"/>
    </source>
</evidence>
<feature type="chain" id="PRO_5030634620" evidence="8">
    <location>
        <begin position="28"/>
        <end position="504"/>
    </location>
</feature>
<dbReference type="SUPFAM" id="SSF53649">
    <property type="entry name" value="Alkaline phosphatase-like"/>
    <property type="match status" value="1"/>
</dbReference>
<evidence type="ECO:0000256" key="2">
    <source>
        <dbReference type="ARBA" id="ARBA00008779"/>
    </source>
</evidence>
<accession>A0A7W5DUK8</accession>
<evidence type="ECO:0000256" key="3">
    <source>
        <dbReference type="ARBA" id="ARBA00022723"/>
    </source>
</evidence>
<keyword evidence="11" id="KW-1185">Reference proteome</keyword>
<dbReference type="RefSeq" id="WP_184301465.1">
    <property type="nucleotide sequence ID" value="NZ_JACHXU010000002.1"/>
</dbReference>
<dbReference type="EMBL" id="JACHXU010000002">
    <property type="protein sequence ID" value="MBB3204821.1"/>
    <property type="molecule type" value="Genomic_DNA"/>
</dbReference>
<comment type="caution">
    <text evidence="10">The sequence shown here is derived from an EMBL/GenBank/DDBJ whole genome shotgun (WGS) entry which is preliminary data.</text>
</comment>
<keyword evidence="3" id="KW-0479">Metal-binding</keyword>
<dbReference type="GO" id="GO:0046872">
    <property type="term" value="F:metal ion binding"/>
    <property type="evidence" value="ECO:0007669"/>
    <property type="project" value="UniProtKB-KW"/>
</dbReference>
<protein>
    <submittedName>
        <fullName evidence="10">Arylsulfatase A-like enzyme</fullName>
    </submittedName>
</protein>
<dbReference type="Pfam" id="PF00884">
    <property type="entry name" value="Sulfatase"/>
    <property type="match status" value="1"/>
</dbReference>
<dbReference type="Gene3D" id="3.30.1120.10">
    <property type="match status" value="1"/>
</dbReference>
<keyword evidence="5" id="KW-0378">Hydrolase</keyword>
<keyword evidence="6" id="KW-0106">Calcium</keyword>
<reference evidence="10 11" key="1">
    <citation type="submission" date="2020-08" db="EMBL/GenBank/DDBJ databases">
        <title>Genomic Encyclopedia of Type Strains, Phase III (KMG-III): the genomes of soil and plant-associated and newly described type strains.</title>
        <authorList>
            <person name="Whitman W."/>
        </authorList>
    </citation>
    <scope>NUCLEOTIDE SEQUENCE [LARGE SCALE GENOMIC DNA]</scope>
    <source>
        <strain evidence="10 11">CECT 8075</strain>
    </source>
</reference>
<keyword evidence="4 8" id="KW-0732">Signal</keyword>
<evidence type="ECO:0000313" key="10">
    <source>
        <dbReference type="EMBL" id="MBB3204821.1"/>
    </source>
</evidence>
<feature type="domain" description="Sulfatase N-terminal" evidence="9">
    <location>
        <begin position="46"/>
        <end position="359"/>
    </location>
</feature>
<feature type="signal peptide" evidence="8">
    <location>
        <begin position="1"/>
        <end position="27"/>
    </location>
</feature>
<evidence type="ECO:0000256" key="1">
    <source>
        <dbReference type="ARBA" id="ARBA00001913"/>
    </source>
</evidence>
<dbReference type="Proteomes" id="UP000536179">
    <property type="component" value="Unassembled WGS sequence"/>
</dbReference>
<dbReference type="AlphaFoldDB" id="A0A7W5DUK8"/>
<dbReference type="PANTHER" id="PTHR42693">
    <property type="entry name" value="ARYLSULFATASE FAMILY MEMBER"/>
    <property type="match status" value="1"/>
</dbReference>
<evidence type="ECO:0000256" key="6">
    <source>
        <dbReference type="ARBA" id="ARBA00022837"/>
    </source>
</evidence>
<dbReference type="InterPro" id="IPR000917">
    <property type="entry name" value="Sulfatase_N"/>
</dbReference>
<dbReference type="Gene3D" id="3.40.720.10">
    <property type="entry name" value="Alkaline Phosphatase, subunit A"/>
    <property type="match status" value="1"/>
</dbReference>
<comment type="similarity">
    <text evidence="2">Belongs to the sulfatase family.</text>
</comment>
<evidence type="ECO:0000256" key="4">
    <source>
        <dbReference type="ARBA" id="ARBA00022729"/>
    </source>
</evidence>
<comment type="cofactor">
    <cofactor evidence="1">
        <name>Ca(2+)</name>
        <dbReference type="ChEBI" id="CHEBI:29108"/>
    </cofactor>
</comment>
<feature type="region of interest" description="Disordered" evidence="7">
    <location>
        <begin position="479"/>
        <end position="504"/>
    </location>
</feature>
<dbReference type="CDD" id="cd16144">
    <property type="entry name" value="ARS_like"/>
    <property type="match status" value="1"/>
</dbReference>
<dbReference type="InterPro" id="IPR017850">
    <property type="entry name" value="Alkaline_phosphatase_core_sf"/>
</dbReference>